<organism evidence="7 8">
    <name type="scientific">Reinekea forsetii</name>
    <dbReference type="NCBI Taxonomy" id="1336806"/>
    <lineage>
        <taxon>Bacteria</taxon>
        <taxon>Pseudomonadati</taxon>
        <taxon>Pseudomonadota</taxon>
        <taxon>Gammaproteobacteria</taxon>
        <taxon>Oceanospirillales</taxon>
        <taxon>Saccharospirillaceae</taxon>
        <taxon>Reinekea</taxon>
    </lineage>
</organism>
<accession>A0A2K8KRE6</accession>
<dbReference type="EMBL" id="CP011797">
    <property type="protein sequence ID" value="ATX75466.1"/>
    <property type="molecule type" value="Genomic_DNA"/>
</dbReference>
<dbReference type="AlphaFoldDB" id="A0A2K8KRE6"/>
<feature type="transmembrane region" description="Helical" evidence="6">
    <location>
        <begin position="6"/>
        <end position="39"/>
    </location>
</feature>
<sequence length="267" mass="27871">MDLIFIGSYLLLGTVAGLLGGMLGIGGGVIIVPSLIALFSWQQLPLDIIPQLAVASSLASIIVTSFSAMRAQAKRGAVDWVLFRQWSVLLVVGGFGSGFIGSHIPALALQRGISLFLMVIAVIMLSQWLPKPDRKMPGLLGRIALGFCSGLTSALAGIGGGNIIVPLLVFFNVSMQRAGATASALGLPIAFVGSLGYVLAGWNHAVLPGWTLGYVYLPATIGIASMAFIMAPLGVMIAHRLPAKQLKQVFGGVLLVVASRMLWSSFG</sequence>
<keyword evidence="5 6" id="KW-0472">Membrane</keyword>
<evidence type="ECO:0000256" key="4">
    <source>
        <dbReference type="ARBA" id="ARBA00022989"/>
    </source>
</evidence>
<evidence type="ECO:0000256" key="3">
    <source>
        <dbReference type="ARBA" id="ARBA00022692"/>
    </source>
</evidence>
<keyword evidence="4 6" id="KW-1133">Transmembrane helix</keyword>
<dbReference type="Pfam" id="PF01925">
    <property type="entry name" value="TauE"/>
    <property type="match status" value="1"/>
</dbReference>
<dbReference type="InterPro" id="IPR002781">
    <property type="entry name" value="TM_pro_TauE-like"/>
</dbReference>
<dbReference type="GO" id="GO:0005886">
    <property type="term" value="C:plasma membrane"/>
    <property type="evidence" value="ECO:0007669"/>
    <property type="project" value="UniProtKB-SubCell"/>
</dbReference>
<comment type="similarity">
    <text evidence="2 6">Belongs to the 4-toluene sulfonate uptake permease (TSUP) (TC 2.A.102) family.</text>
</comment>
<keyword evidence="8" id="KW-1185">Reference proteome</keyword>
<dbReference type="PANTHER" id="PTHR43483:SF3">
    <property type="entry name" value="MEMBRANE TRANSPORTER PROTEIN HI_0806-RELATED"/>
    <property type="match status" value="1"/>
</dbReference>
<evidence type="ECO:0000313" key="7">
    <source>
        <dbReference type="EMBL" id="ATX75466.1"/>
    </source>
</evidence>
<evidence type="ECO:0000256" key="1">
    <source>
        <dbReference type="ARBA" id="ARBA00004141"/>
    </source>
</evidence>
<gene>
    <name evidence="7" type="ORF">REIFOR_00289</name>
</gene>
<feature type="transmembrane region" description="Helical" evidence="6">
    <location>
        <begin position="214"/>
        <end position="237"/>
    </location>
</feature>
<dbReference type="PANTHER" id="PTHR43483">
    <property type="entry name" value="MEMBRANE TRANSPORTER PROTEIN HI_0806-RELATED"/>
    <property type="match status" value="1"/>
</dbReference>
<feature type="transmembrane region" description="Helical" evidence="6">
    <location>
        <begin position="112"/>
        <end position="130"/>
    </location>
</feature>
<evidence type="ECO:0000313" key="8">
    <source>
        <dbReference type="Proteomes" id="UP000229757"/>
    </source>
</evidence>
<keyword evidence="3 6" id="KW-0812">Transmembrane</keyword>
<feature type="transmembrane region" description="Helical" evidence="6">
    <location>
        <begin position="249"/>
        <end position="266"/>
    </location>
</feature>
<comment type="subcellular location">
    <subcellularLocation>
        <location evidence="6">Cell membrane</location>
        <topology evidence="6">Multi-pass membrane protein</topology>
    </subcellularLocation>
    <subcellularLocation>
        <location evidence="1">Membrane</location>
        <topology evidence="1">Multi-pass membrane protein</topology>
    </subcellularLocation>
</comment>
<feature type="transmembrane region" description="Helical" evidence="6">
    <location>
        <begin position="51"/>
        <end position="69"/>
    </location>
</feature>
<evidence type="ECO:0000256" key="6">
    <source>
        <dbReference type="RuleBase" id="RU363041"/>
    </source>
</evidence>
<dbReference type="Proteomes" id="UP000229757">
    <property type="component" value="Chromosome"/>
</dbReference>
<name>A0A2K8KRE6_9GAMM</name>
<keyword evidence="6" id="KW-1003">Cell membrane</keyword>
<proteinExistence type="inferred from homology"/>
<evidence type="ECO:0000256" key="2">
    <source>
        <dbReference type="ARBA" id="ARBA00009142"/>
    </source>
</evidence>
<protein>
    <recommendedName>
        <fullName evidence="6">Probable membrane transporter protein</fullName>
    </recommendedName>
</protein>
<feature type="transmembrane region" description="Helical" evidence="6">
    <location>
        <begin position="81"/>
        <end position="100"/>
    </location>
</feature>
<dbReference type="KEGG" id="rfo:REIFOR_00289"/>
<feature type="transmembrane region" description="Helical" evidence="6">
    <location>
        <begin position="182"/>
        <end position="202"/>
    </location>
</feature>
<feature type="transmembrane region" description="Helical" evidence="6">
    <location>
        <begin position="142"/>
        <end position="170"/>
    </location>
</feature>
<dbReference type="RefSeq" id="WP_193437317.1">
    <property type="nucleotide sequence ID" value="NZ_CP011797.1"/>
</dbReference>
<evidence type="ECO:0000256" key="5">
    <source>
        <dbReference type="ARBA" id="ARBA00023136"/>
    </source>
</evidence>
<reference evidence="7 8" key="1">
    <citation type="journal article" date="2017" name="Environ. Microbiol.">
        <title>Genomic and physiological analyses of 'Reinekea forsetii' reveal a versatile opportunistic lifestyle during spring algae blooms.</title>
        <authorList>
            <person name="Avci B."/>
            <person name="Hahnke R.L."/>
            <person name="Chafee M."/>
            <person name="Fischer T."/>
            <person name="Gruber-Vodicka H."/>
            <person name="Tegetmeyer H.E."/>
            <person name="Harder J."/>
            <person name="Fuchs B.M."/>
            <person name="Amann R.I."/>
            <person name="Teeling H."/>
        </authorList>
    </citation>
    <scope>NUCLEOTIDE SEQUENCE [LARGE SCALE GENOMIC DNA]</scope>
    <source>
        <strain evidence="7 8">Hel1_31_D35</strain>
    </source>
</reference>